<dbReference type="OrthoDB" id="657902at2759"/>
<protein>
    <recommendedName>
        <fullName evidence="6">Protein CASC3</fullName>
    </recommendedName>
</protein>
<evidence type="ECO:0000256" key="5">
    <source>
        <dbReference type="ARBA" id="ARBA00009548"/>
    </source>
</evidence>
<feature type="compositionally biased region" description="Polar residues" evidence="18">
    <location>
        <begin position="536"/>
        <end position="553"/>
    </location>
</feature>
<evidence type="ECO:0000256" key="7">
    <source>
        <dbReference type="ARBA" id="ARBA00022448"/>
    </source>
</evidence>
<evidence type="ECO:0000313" key="21">
    <source>
        <dbReference type="Proteomes" id="UP000728185"/>
    </source>
</evidence>
<evidence type="ECO:0000256" key="11">
    <source>
        <dbReference type="ARBA" id="ARBA00022816"/>
    </source>
</evidence>
<keyword evidence="8" id="KW-0963">Cytoplasm</keyword>
<feature type="compositionally biased region" description="Polar residues" evidence="18">
    <location>
        <begin position="154"/>
        <end position="177"/>
    </location>
</feature>
<keyword evidence="11" id="KW-0509">mRNA transport</keyword>
<dbReference type="SMART" id="SM01044">
    <property type="entry name" value="Btz"/>
    <property type="match status" value="1"/>
</dbReference>
<evidence type="ECO:0000256" key="4">
    <source>
        <dbReference type="ARBA" id="ARBA00004556"/>
    </source>
</evidence>
<dbReference type="GO" id="GO:0005681">
    <property type="term" value="C:spliceosomal complex"/>
    <property type="evidence" value="ECO:0007669"/>
    <property type="project" value="UniProtKB-KW"/>
</dbReference>
<evidence type="ECO:0000259" key="19">
    <source>
        <dbReference type="SMART" id="SM01044"/>
    </source>
</evidence>
<dbReference type="GO" id="GO:0035145">
    <property type="term" value="C:exon-exon junction complex"/>
    <property type="evidence" value="ECO:0007669"/>
    <property type="project" value="InterPro"/>
</dbReference>
<evidence type="ECO:0000256" key="12">
    <source>
        <dbReference type="ARBA" id="ARBA00022845"/>
    </source>
</evidence>
<dbReference type="GO" id="GO:0003729">
    <property type="term" value="F:mRNA binding"/>
    <property type="evidence" value="ECO:0007669"/>
    <property type="project" value="InterPro"/>
</dbReference>
<feature type="compositionally biased region" description="Polar residues" evidence="18">
    <location>
        <begin position="605"/>
        <end position="615"/>
    </location>
</feature>
<feature type="domain" description="Btz" evidence="19">
    <location>
        <begin position="316"/>
        <end position="414"/>
    </location>
</feature>
<sequence length="856" mass="96480">SDSNEPTKQAADEQNESKDSTPGSAILREADQGCSEEKLSIHEEQKITSRVALEQASLGNENLEQIIKPAGKPEQDFSSVSEHPSADRSDHEDVNKVSSLEDSDSHVVQSKTDCPKESEVVSPNKSEDTKCTVNIGLMPHPRFSPEDQIDQSEKAQPSQEVFEDLSNSFAKEVNISSEPDEHSSGCQDHITASSKEEITKETENHEDQVVINADENGSAVSDGDSVDEEFDEAIDPAEYSDDDILPGARRPRHGHSDDEDEDDDDVSGEYDEDDDYSYHEDDKDSRYSDVEGSQLKDSCSPKPLETSPVSSSPKFVDEHESEEITDSPISNKESELDADQDKTNPAYIPRTGRYFMHDCRKDDEVASQVNSAETRYRKEPKKWQHDRFRYREQAPRTTAELIRKYGYDIREDDKSTSKTADESLVSVDESQPVNDISPEIKPRPDHRNSKEQHESVPRGSMKTGTGHRAPQTRHDTLAYSNVEVRTRPSRSLRGRFTVGQRRSAHPRLHRGRSDTTHFAQQSKNDAKVVAERQQPPDHTTGVTNQVNQSGQSRSSEHRNYTSKSTVGRQSQNRRGVEYRGPVQQSYPSRRPFTRSRGIPQRENLSHSSRPVTTGAQPRFSGPNPLNENVAPRVRDDHRPSEQGPKRYSALRQTTGYRPNVADSSSVCIQSEQLTQHRIKPTENQYGLNVHSVIPEETVTYNAGQKFIPVTNEYGSSNNFLVDNISSVNRSDAQFHPNTVHYSHESSTQSYAYDDSTTGDPAIYTNTAYQQMAPVDMYPITGVEHYSEAMPIHPYLYSTTVDGYQLIPAEHGRQPRLSILNHQFVRAIAQHYNDRQISRRRFANAIKCDRIPILVQN</sequence>
<feature type="region of interest" description="Disordered" evidence="18">
    <location>
        <begin position="366"/>
        <end position="645"/>
    </location>
</feature>
<keyword evidence="17" id="KW-0966">Cell projection</keyword>
<feature type="compositionally biased region" description="Basic and acidic residues" evidence="18">
    <location>
        <begin position="113"/>
        <end position="130"/>
    </location>
</feature>
<accession>A0A8E0VLH0</accession>
<dbReference type="GO" id="GO:0016607">
    <property type="term" value="C:nuclear speck"/>
    <property type="evidence" value="ECO:0007669"/>
    <property type="project" value="UniProtKB-SubCell"/>
</dbReference>
<dbReference type="Proteomes" id="UP000728185">
    <property type="component" value="Unassembled WGS sequence"/>
</dbReference>
<evidence type="ECO:0000256" key="15">
    <source>
        <dbReference type="ARBA" id="ARBA00023187"/>
    </source>
</evidence>
<keyword evidence="10" id="KW-0747">Spliceosome</keyword>
<name>A0A8E0VLH0_9TREM</name>
<keyword evidence="16" id="KW-0539">Nucleus</keyword>
<evidence type="ECO:0000313" key="20">
    <source>
        <dbReference type="EMBL" id="KAA0195297.1"/>
    </source>
</evidence>
<evidence type="ECO:0000256" key="9">
    <source>
        <dbReference type="ARBA" id="ARBA00022664"/>
    </source>
</evidence>
<evidence type="ECO:0000256" key="16">
    <source>
        <dbReference type="ARBA" id="ARBA00023242"/>
    </source>
</evidence>
<dbReference type="AlphaFoldDB" id="A0A8E0VLH0"/>
<dbReference type="GO" id="GO:0010494">
    <property type="term" value="C:cytoplasmic stress granule"/>
    <property type="evidence" value="ECO:0007669"/>
    <property type="project" value="UniProtKB-SubCell"/>
</dbReference>
<reference evidence="20" key="1">
    <citation type="submission" date="2019-05" db="EMBL/GenBank/DDBJ databases">
        <title>Annotation for the trematode Fasciolopsis buski.</title>
        <authorList>
            <person name="Choi Y.-J."/>
        </authorList>
    </citation>
    <scope>NUCLEOTIDE SEQUENCE</scope>
    <source>
        <strain evidence="20">HT</strain>
        <tissue evidence="20">Whole worm</tissue>
    </source>
</reference>
<evidence type="ECO:0000256" key="13">
    <source>
        <dbReference type="ARBA" id="ARBA00022884"/>
    </source>
</evidence>
<feature type="compositionally biased region" description="Basic and acidic residues" evidence="18">
    <location>
        <begin position="401"/>
        <end position="421"/>
    </location>
</feature>
<feature type="region of interest" description="Disordered" evidence="18">
    <location>
        <begin position="1"/>
        <end position="39"/>
    </location>
</feature>
<feature type="non-terminal residue" evidence="20">
    <location>
        <position position="856"/>
    </location>
</feature>
<proteinExistence type="inferred from homology"/>
<evidence type="ECO:0000256" key="6">
    <source>
        <dbReference type="ARBA" id="ARBA00019964"/>
    </source>
</evidence>
<dbReference type="GO" id="GO:0051028">
    <property type="term" value="P:mRNA transport"/>
    <property type="evidence" value="ECO:0007669"/>
    <property type="project" value="UniProtKB-KW"/>
</dbReference>
<feature type="compositionally biased region" description="Polar residues" evidence="18">
    <location>
        <begin position="96"/>
        <end position="112"/>
    </location>
</feature>
<feature type="compositionally biased region" description="Basic and acidic residues" evidence="18">
    <location>
        <begin position="438"/>
        <end position="456"/>
    </location>
</feature>
<dbReference type="GO" id="GO:0000184">
    <property type="term" value="P:nuclear-transcribed mRNA catabolic process, nonsense-mediated decay"/>
    <property type="evidence" value="ECO:0007669"/>
    <property type="project" value="UniProtKB-KW"/>
</dbReference>
<gene>
    <name evidence="20" type="ORF">FBUS_02310</name>
</gene>
<keyword evidence="15" id="KW-0508">mRNA splicing</keyword>
<feature type="compositionally biased region" description="Basic and acidic residues" evidence="18">
    <location>
        <begin position="28"/>
        <end position="39"/>
    </location>
</feature>
<evidence type="ECO:0000256" key="3">
    <source>
        <dbReference type="ARBA" id="ARBA00004324"/>
    </source>
</evidence>
<feature type="compositionally biased region" description="Basic and acidic residues" evidence="18">
    <location>
        <begin position="276"/>
        <end position="289"/>
    </location>
</feature>
<feature type="compositionally biased region" description="Basic and acidic residues" evidence="18">
    <location>
        <begin position="84"/>
        <end position="95"/>
    </location>
</feature>
<dbReference type="InterPro" id="IPR018545">
    <property type="entry name" value="Btz_dom"/>
</dbReference>
<evidence type="ECO:0000256" key="8">
    <source>
        <dbReference type="ARBA" id="ARBA00022490"/>
    </source>
</evidence>
<dbReference type="GO" id="GO:0008380">
    <property type="term" value="P:RNA splicing"/>
    <property type="evidence" value="ECO:0007669"/>
    <property type="project" value="UniProtKB-KW"/>
</dbReference>
<evidence type="ECO:0000256" key="17">
    <source>
        <dbReference type="ARBA" id="ARBA00023273"/>
    </source>
</evidence>
<feature type="compositionally biased region" description="Acidic residues" evidence="18">
    <location>
        <begin position="257"/>
        <end position="275"/>
    </location>
</feature>
<comment type="caution">
    <text evidence="20">The sequence shown here is derived from an EMBL/GenBank/DDBJ whole genome shotgun (WGS) entry which is preliminary data.</text>
</comment>
<feature type="compositionally biased region" description="Acidic residues" evidence="18">
    <location>
        <begin position="224"/>
        <end position="244"/>
    </location>
</feature>
<keyword evidence="14" id="KW-0866">Nonsense-mediated mRNA decay</keyword>
<dbReference type="GO" id="GO:0006397">
    <property type="term" value="P:mRNA processing"/>
    <property type="evidence" value="ECO:0007669"/>
    <property type="project" value="UniProtKB-KW"/>
</dbReference>
<feature type="compositionally biased region" description="Polar residues" evidence="18">
    <location>
        <begin position="184"/>
        <end position="193"/>
    </location>
</feature>
<evidence type="ECO:0000256" key="2">
    <source>
        <dbReference type="ARBA" id="ARBA00004279"/>
    </source>
</evidence>
<keyword evidence="13" id="KW-0694">RNA-binding</keyword>
<evidence type="ECO:0000256" key="10">
    <source>
        <dbReference type="ARBA" id="ARBA00022728"/>
    </source>
</evidence>
<organism evidence="20 21">
    <name type="scientific">Fasciolopsis buskii</name>
    <dbReference type="NCBI Taxonomy" id="27845"/>
    <lineage>
        <taxon>Eukaryota</taxon>
        <taxon>Metazoa</taxon>
        <taxon>Spiralia</taxon>
        <taxon>Lophotrochozoa</taxon>
        <taxon>Platyhelminthes</taxon>
        <taxon>Trematoda</taxon>
        <taxon>Digenea</taxon>
        <taxon>Plagiorchiida</taxon>
        <taxon>Echinostomata</taxon>
        <taxon>Echinostomatoidea</taxon>
        <taxon>Fasciolidae</taxon>
        <taxon>Fasciolopsis</taxon>
    </lineage>
</organism>
<evidence type="ECO:0000256" key="1">
    <source>
        <dbReference type="ARBA" id="ARBA00004210"/>
    </source>
</evidence>
<comment type="subcellular location">
    <subcellularLocation>
        <location evidence="2">Cell projection</location>
        <location evidence="2">Dendrite</location>
    </subcellularLocation>
    <subcellularLocation>
        <location evidence="1">Cytoplasm</location>
        <location evidence="1">Stress granule</location>
    </subcellularLocation>
    <subcellularLocation>
        <location evidence="4">Cytoplasm</location>
        <location evidence="4">Perinuclear region</location>
    </subcellularLocation>
    <subcellularLocation>
        <location evidence="3">Nucleus speckle</location>
    </subcellularLocation>
</comment>
<dbReference type="EMBL" id="LUCM01003795">
    <property type="protein sequence ID" value="KAA0195297.1"/>
    <property type="molecule type" value="Genomic_DNA"/>
</dbReference>
<dbReference type="PANTHER" id="PTHR13434:SF0">
    <property type="entry name" value="PROTEIN CASC3"/>
    <property type="match status" value="1"/>
</dbReference>
<feature type="compositionally biased region" description="Basic and acidic residues" evidence="18">
    <location>
        <begin position="332"/>
        <end position="342"/>
    </location>
</feature>
<keyword evidence="12" id="KW-0810">Translation regulation</keyword>
<feature type="compositionally biased region" description="Basic and acidic residues" evidence="18">
    <location>
        <begin position="374"/>
        <end position="394"/>
    </location>
</feature>
<keyword evidence="9" id="KW-0507">mRNA processing</keyword>
<evidence type="ECO:0000256" key="14">
    <source>
        <dbReference type="ARBA" id="ARBA00023161"/>
    </source>
</evidence>
<feature type="compositionally biased region" description="Polar residues" evidence="18">
    <location>
        <begin position="561"/>
        <end position="573"/>
    </location>
</feature>
<evidence type="ECO:0000256" key="18">
    <source>
        <dbReference type="SAM" id="MobiDB-lite"/>
    </source>
</evidence>
<feature type="region of interest" description="Disordered" evidence="18">
    <location>
        <begin position="62"/>
        <end position="350"/>
    </location>
</feature>
<dbReference type="GO" id="GO:0030425">
    <property type="term" value="C:dendrite"/>
    <property type="evidence" value="ECO:0007669"/>
    <property type="project" value="UniProtKB-SubCell"/>
</dbReference>
<dbReference type="GO" id="GO:0006417">
    <property type="term" value="P:regulation of translation"/>
    <property type="evidence" value="ECO:0007669"/>
    <property type="project" value="UniProtKB-KW"/>
</dbReference>
<dbReference type="Pfam" id="PF09405">
    <property type="entry name" value="Btz"/>
    <property type="match status" value="1"/>
</dbReference>
<dbReference type="GO" id="GO:0048471">
    <property type="term" value="C:perinuclear region of cytoplasm"/>
    <property type="evidence" value="ECO:0007669"/>
    <property type="project" value="UniProtKB-SubCell"/>
</dbReference>
<dbReference type="PANTHER" id="PTHR13434">
    <property type="entry name" value="PROTEIN CASC3"/>
    <property type="match status" value="1"/>
</dbReference>
<keyword evidence="7" id="KW-0813">Transport</keyword>
<comment type="similarity">
    <text evidence="5">Belongs to the CASC3 family.</text>
</comment>
<feature type="compositionally biased region" description="Basic and acidic residues" evidence="18">
    <location>
        <begin position="632"/>
        <end position="644"/>
    </location>
</feature>
<dbReference type="InterPro" id="IPR028544">
    <property type="entry name" value="CASC3"/>
</dbReference>
<feature type="compositionally biased region" description="Basic and acidic residues" evidence="18">
    <location>
        <begin position="194"/>
        <end position="208"/>
    </location>
</feature>
<keyword evidence="21" id="KW-1185">Reference proteome</keyword>